<comment type="caution">
    <text evidence="1">The sequence shown here is derived from an EMBL/GenBank/DDBJ whole genome shotgun (WGS) entry which is preliminary data.</text>
</comment>
<protein>
    <submittedName>
        <fullName evidence="1">Uncharacterized protein</fullName>
    </submittedName>
</protein>
<reference evidence="1 2" key="1">
    <citation type="submission" date="2020-01" db="EMBL/GenBank/DDBJ databases">
        <title>Identification and distribution of gene clusters putatively required for synthesis of sphingolipid metabolism inhibitors in phylogenetically diverse species of the filamentous fungus Fusarium.</title>
        <authorList>
            <person name="Kim H.-S."/>
            <person name="Busman M."/>
            <person name="Brown D.W."/>
            <person name="Divon H."/>
            <person name="Uhlig S."/>
            <person name="Proctor R.H."/>
        </authorList>
    </citation>
    <scope>NUCLEOTIDE SEQUENCE [LARGE SCALE GENOMIC DNA]</scope>
    <source>
        <strain evidence="1 2">NRRL 13308</strain>
    </source>
</reference>
<dbReference type="EMBL" id="JAADJF010000185">
    <property type="protein sequence ID" value="KAF4435173.1"/>
    <property type="molecule type" value="Genomic_DNA"/>
</dbReference>
<dbReference type="Proteomes" id="UP000536711">
    <property type="component" value="Unassembled WGS sequence"/>
</dbReference>
<keyword evidence="2" id="KW-1185">Reference proteome</keyword>
<gene>
    <name evidence="1" type="ORF">FACUT_7361</name>
</gene>
<dbReference type="AlphaFoldDB" id="A0A8H4JQZ1"/>
<proteinExistence type="predicted"/>
<name>A0A8H4JQZ1_9HYPO</name>
<evidence type="ECO:0000313" key="1">
    <source>
        <dbReference type="EMBL" id="KAF4435173.1"/>
    </source>
</evidence>
<dbReference type="OrthoDB" id="1911848at2759"/>
<accession>A0A8H4JQZ1</accession>
<sequence>MSSSIAPMMLEASGDQNRGTFISWAMSLLAQPHSLGIVLIEIACGKTAIQMAQHGRVDISVPWEWDLYIAHYLLSEVERKMGKVYGEVVRR</sequence>
<evidence type="ECO:0000313" key="2">
    <source>
        <dbReference type="Proteomes" id="UP000536711"/>
    </source>
</evidence>
<organism evidence="1 2">
    <name type="scientific">Fusarium acutatum</name>
    <dbReference type="NCBI Taxonomy" id="78861"/>
    <lineage>
        <taxon>Eukaryota</taxon>
        <taxon>Fungi</taxon>
        <taxon>Dikarya</taxon>
        <taxon>Ascomycota</taxon>
        <taxon>Pezizomycotina</taxon>
        <taxon>Sordariomycetes</taxon>
        <taxon>Hypocreomycetidae</taxon>
        <taxon>Hypocreales</taxon>
        <taxon>Nectriaceae</taxon>
        <taxon>Fusarium</taxon>
        <taxon>Fusarium fujikuroi species complex</taxon>
    </lineage>
</organism>